<gene>
    <name evidence="1" type="ORF">TRIUR3_22530</name>
</gene>
<reference evidence="1" key="1">
    <citation type="journal article" date="2013" name="Nature">
        <title>Draft genome of the wheat A-genome progenitor Triticum urartu.</title>
        <authorList>
            <person name="Ling H.Q."/>
            <person name="Zhao S."/>
            <person name="Liu D."/>
            <person name="Wang J."/>
            <person name="Sun H."/>
            <person name="Zhang C."/>
            <person name="Fan H."/>
            <person name="Li D."/>
            <person name="Dong L."/>
            <person name="Tao Y."/>
            <person name="Gao C."/>
            <person name="Wu H."/>
            <person name="Li Y."/>
            <person name="Cui Y."/>
            <person name="Guo X."/>
            <person name="Zheng S."/>
            <person name="Wang B."/>
            <person name="Yu K."/>
            <person name="Liang Q."/>
            <person name="Yang W."/>
            <person name="Lou X."/>
            <person name="Chen J."/>
            <person name="Feng M."/>
            <person name="Jian J."/>
            <person name="Zhang X."/>
            <person name="Luo G."/>
            <person name="Jiang Y."/>
            <person name="Liu J."/>
            <person name="Wang Z."/>
            <person name="Sha Y."/>
            <person name="Zhang B."/>
            <person name="Wu H."/>
            <person name="Tang D."/>
            <person name="Shen Q."/>
            <person name="Xue P."/>
            <person name="Zou S."/>
            <person name="Wang X."/>
            <person name="Liu X."/>
            <person name="Wang F."/>
            <person name="Yang Y."/>
            <person name="An X."/>
            <person name="Dong Z."/>
            <person name="Zhang K."/>
            <person name="Zhang X."/>
            <person name="Luo M.C."/>
            <person name="Dvorak J."/>
            <person name="Tong Y."/>
            <person name="Wang J."/>
            <person name="Yang H."/>
            <person name="Li Z."/>
            <person name="Wang D."/>
            <person name="Zhang A."/>
            <person name="Wang J."/>
        </authorList>
    </citation>
    <scope>NUCLEOTIDE SEQUENCE</scope>
</reference>
<name>M8A7N5_TRIUA</name>
<evidence type="ECO:0000313" key="1">
    <source>
        <dbReference type="EMBL" id="EMS56464.1"/>
    </source>
</evidence>
<proteinExistence type="predicted"/>
<dbReference type="AlphaFoldDB" id="M8A7N5"/>
<protein>
    <submittedName>
        <fullName evidence="1">Uncharacterized protein</fullName>
    </submittedName>
</protein>
<organism evidence="1">
    <name type="scientific">Triticum urartu</name>
    <name type="common">Red wild einkorn</name>
    <name type="synonym">Crithodium urartu</name>
    <dbReference type="NCBI Taxonomy" id="4572"/>
    <lineage>
        <taxon>Eukaryota</taxon>
        <taxon>Viridiplantae</taxon>
        <taxon>Streptophyta</taxon>
        <taxon>Embryophyta</taxon>
        <taxon>Tracheophyta</taxon>
        <taxon>Spermatophyta</taxon>
        <taxon>Magnoliopsida</taxon>
        <taxon>Liliopsida</taxon>
        <taxon>Poales</taxon>
        <taxon>Poaceae</taxon>
        <taxon>BOP clade</taxon>
        <taxon>Pooideae</taxon>
        <taxon>Triticodae</taxon>
        <taxon>Triticeae</taxon>
        <taxon>Triticinae</taxon>
        <taxon>Triticum</taxon>
    </lineage>
</organism>
<accession>M8A7N5</accession>
<dbReference type="EMBL" id="KD157471">
    <property type="protein sequence ID" value="EMS56464.1"/>
    <property type="molecule type" value="Genomic_DNA"/>
</dbReference>
<sequence>MEHRHPAYASWRGLGAAVMLHGEDRRRNGEGGSCLDRWKWEADQAGRGGGCVIQIELGGVVVDLARRAGSDAELTTRRARWIYWRGERGRGIAQAVRAIMDDGLARDYGEEITRGV</sequence>